<evidence type="ECO:0000256" key="1">
    <source>
        <dbReference type="SAM" id="MobiDB-lite"/>
    </source>
</evidence>
<comment type="caution">
    <text evidence="2">The sequence shown here is derived from an EMBL/GenBank/DDBJ whole genome shotgun (WGS) entry which is preliminary data.</text>
</comment>
<evidence type="ECO:0000313" key="2">
    <source>
        <dbReference type="EMBL" id="MPC68587.1"/>
    </source>
</evidence>
<keyword evidence="3" id="KW-1185">Reference proteome</keyword>
<reference evidence="2 3" key="1">
    <citation type="submission" date="2019-05" db="EMBL/GenBank/DDBJ databases">
        <title>Another draft genome of Portunus trituberculatus and its Hox gene families provides insights of decapod evolution.</title>
        <authorList>
            <person name="Jeong J.-H."/>
            <person name="Song I."/>
            <person name="Kim S."/>
            <person name="Choi T."/>
            <person name="Kim D."/>
            <person name="Ryu S."/>
            <person name="Kim W."/>
        </authorList>
    </citation>
    <scope>NUCLEOTIDE SEQUENCE [LARGE SCALE GENOMIC DNA]</scope>
    <source>
        <tissue evidence="2">Muscle</tissue>
    </source>
</reference>
<organism evidence="2 3">
    <name type="scientific">Portunus trituberculatus</name>
    <name type="common">Swimming crab</name>
    <name type="synonym">Neptunus trituberculatus</name>
    <dbReference type="NCBI Taxonomy" id="210409"/>
    <lineage>
        <taxon>Eukaryota</taxon>
        <taxon>Metazoa</taxon>
        <taxon>Ecdysozoa</taxon>
        <taxon>Arthropoda</taxon>
        <taxon>Crustacea</taxon>
        <taxon>Multicrustacea</taxon>
        <taxon>Malacostraca</taxon>
        <taxon>Eumalacostraca</taxon>
        <taxon>Eucarida</taxon>
        <taxon>Decapoda</taxon>
        <taxon>Pleocyemata</taxon>
        <taxon>Brachyura</taxon>
        <taxon>Eubrachyura</taxon>
        <taxon>Portunoidea</taxon>
        <taxon>Portunidae</taxon>
        <taxon>Portuninae</taxon>
        <taxon>Portunus</taxon>
    </lineage>
</organism>
<dbReference type="AlphaFoldDB" id="A0A5B7HH17"/>
<name>A0A5B7HH17_PORTR</name>
<gene>
    <name evidence="2" type="ORF">E2C01_062789</name>
</gene>
<dbReference type="Proteomes" id="UP000324222">
    <property type="component" value="Unassembled WGS sequence"/>
</dbReference>
<feature type="region of interest" description="Disordered" evidence="1">
    <location>
        <begin position="1"/>
        <end position="21"/>
    </location>
</feature>
<accession>A0A5B7HH17</accession>
<protein>
    <submittedName>
        <fullName evidence="2">Uncharacterized protein</fullName>
    </submittedName>
</protein>
<proteinExistence type="predicted"/>
<evidence type="ECO:0000313" key="3">
    <source>
        <dbReference type="Proteomes" id="UP000324222"/>
    </source>
</evidence>
<sequence length="41" mass="4789">METKLGDRPQHSQETDREHQTRLDNYSSYCFLMANTTASIL</sequence>
<dbReference type="EMBL" id="VSRR010028073">
    <property type="protein sequence ID" value="MPC68587.1"/>
    <property type="molecule type" value="Genomic_DNA"/>
</dbReference>